<organism evidence="1 2">
    <name type="scientific">Prevotella dentalis (strain ATCC 49559 / DSM 3688 / JCM 13448 / NCTC 12043 / ES 2772)</name>
    <name type="common">Mitsuokella dentalis</name>
    <dbReference type="NCBI Taxonomy" id="908937"/>
    <lineage>
        <taxon>Bacteria</taxon>
        <taxon>Pseudomonadati</taxon>
        <taxon>Bacteroidota</taxon>
        <taxon>Bacteroidia</taxon>
        <taxon>Bacteroidales</taxon>
        <taxon>Prevotellaceae</taxon>
        <taxon>Prevotella</taxon>
    </lineage>
</organism>
<proteinExistence type="predicted"/>
<evidence type="ECO:0000313" key="1">
    <source>
        <dbReference type="EMBL" id="EGQ16633.1"/>
    </source>
</evidence>
<gene>
    <name evidence="1" type="ORF">HMPREF9136_0482</name>
</gene>
<sequence>MNYLLFVSDVRLKVSFGLYFFVSGPCDRPKNGYLSIRKDSNFWFIASVFAKF</sequence>
<evidence type="ECO:0000313" key="2">
    <source>
        <dbReference type="Proteomes" id="UP000007820"/>
    </source>
</evidence>
<dbReference type="Proteomes" id="UP000007820">
    <property type="component" value="Unassembled WGS sequence"/>
</dbReference>
<comment type="caution">
    <text evidence="1">The sequence shown here is derived from an EMBL/GenBank/DDBJ whole genome shotgun (WGS) entry which is preliminary data.</text>
</comment>
<name>F9D0V4_PREDD</name>
<protein>
    <submittedName>
        <fullName evidence="1">Uncharacterized protein</fullName>
    </submittedName>
</protein>
<dbReference type="EMBL" id="AFPW01000006">
    <property type="protein sequence ID" value="EGQ16633.1"/>
    <property type="molecule type" value="Genomic_DNA"/>
</dbReference>
<accession>F9D0V4</accession>
<reference evidence="1 2" key="1">
    <citation type="submission" date="2011-04" db="EMBL/GenBank/DDBJ databases">
        <authorList>
            <person name="Muzny D."/>
            <person name="Qin X."/>
            <person name="Deng J."/>
            <person name="Jiang H."/>
            <person name="Liu Y."/>
            <person name="Qu J."/>
            <person name="Song X.-Z."/>
            <person name="Zhang L."/>
            <person name="Thornton R."/>
            <person name="Coyle M."/>
            <person name="Francisco L."/>
            <person name="Jackson L."/>
            <person name="Javaid M."/>
            <person name="Korchina V."/>
            <person name="Kovar C."/>
            <person name="Mata R."/>
            <person name="Mathew T."/>
            <person name="Ngo R."/>
            <person name="Nguyen L."/>
            <person name="Nguyen N."/>
            <person name="Okwuonu G."/>
            <person name="Ongeri F."/>
            <person name="Pham C."/>
            <person name="Simmons D."/>
            <person name="Wilczek-Boney K."/>
            <person name="Hale W."/>
            <person name="Jakkamsetti A."/>
            <person name="Pham P."/>
            <person name="Ruth R."/>
            <person name="San Lucas F."/>
            <person name="Warren J."/>
            <person name="Zhang J."/>
            <person name="Zhao Z."/>
            <person name="Zhou C."/>
            <person name="Zhu D."/>
            <person name="Lee S."/>
            <person name="Bess C."/>
            <person name="Blankenburg K."/>
            <person name="Forbes L."/>
            <person name="Fu Q."/>
            <person name="Gubbala S."/>
            <person name="Hirani K."/>
            <person name="Jayaseelan J.C."/>
            <person name="Lara F."/>
            <person name="Munidasa M."/>
            <person name="Palculict T."/>
            <person name="Patil S."/>
            <person name="Pu L.-L."/>
            <person name="Saada N."/>
            <person name="Tang L."/>
            <person name="Weissenberger G."/>
            <person name="Zhu Y."/>
            <person name="Hemphill L."/>
            <person name="Shang Y."/>
            <person name="Youmans B."/>
            <person name="Ayvaz T."/>
            <person name="Ross M."/>
            <person name="Santibanez J."/>
            <person name="Aqrawi P."/>
            <person name="Gross S."/>
            <person name="Joshi V."/>
            <person name="Fowler G."/>
            <person name="Nazareth L."/>
            <person name="Reid J."/>
            <person name="Worley K."/>
            <person name="Petrosino J."/>
            <person name="Highlander S."/>
            <person name="Gibbs R."/>
        </authorList>
    </citation>
    <scope>NUCLEOTIDE SEQUENCE [LARGE SCALE GENOMIC DNA]</scope>
    <source>
        <strain evidence="1 2">DSM 3688</strain>
    </source>
</reference>
<dbReference type="AlphaFoldDB" id="F9D0V4"/>